<evidence type="ECO:0000256" key="8">
    <source>
        <dbReference type="SAM" id="MobiDB-lite"/>
    </source>
</evidence>
<evidence type="ECO:0000256" key="3">
    <source>
        <dbReference type="ARBA" id="ARBA00022692"/>
    </source>
</evidence>
<dbReference type="SUPFAM" id="SSF54928">
    <property type="entry name" value="RNA-binding domain, RBD"/>
    <property type="match status" value="2"/>
</dbReference>
<dbReference type="Proteomes" id="UP001140074">
    <property type="component" value="Unassembled WGS sequence"/>
</dbReference>
<dbReference type="Pfam" id="PF10270">
    <property type="entry name" value="MMgT"/>
    <property type="match status" value="1"/>
</dbReference>
<dbReference type="GO" id="GO:0003729">
    <property type="term" value="F:mRNA binding"/>
    <property type="evidence" value="ECO:0007669"/>
    <property type="project" value="InterPro"/>
</dbReference>
<dbReference type="InterPro" id="IPR012677">
    <property type="entry name" value="Nucleotide-bd_a/b_plait_sf"/>
</dbReference>
<evidence type="ECO:0000256" key="4">
    <source>
        <dbReference type="ARBA" id="ARBA00022884"/>
    </source>
</evidence>
<feature type="region of interest" description="Disordered" evidence="8">
    <location>
        <begin position="607"/>
        <end position="635"/>
    </location>
</feature>
<comment type="subcellular location">
    <subcellularLocation>
        <location evidence="1">Endomembrane system</location>
        <topology evidence="1">Multi-pass membrane protein</topology>
    </subcellularLocation>
</comment>
<feature type="domain" description="RRM" evidence="10">
    <location>
        <begin position="382"/>
        <end position="460"/>
    </location>
</feature>
<evidence type="ECO:0000313" key="11">
    <source>
        <dbReference type="EMBL" id="KAJ2862157.1"/>
    </source>
</evidence>
<dbReference type="InterPro" id="IPR036570">
    <property type="entry name" value="HORMA_dom_sf"/>
</dbReference>
<evidence type="ECO:0000256" key="9">
    <source>
        <dbReference type="SAM" id="Phobius"/>
    </source>
</evidence>
<protein>
    <submittedName>
        <fullName evidence="11">E3 ubiquitin-protein ligase pub1</fullName>
    </submittedName>
</protein>
<dbReference type="EMBL" id="JANBUY010000183">
    <property type="protein sequence ID" value="KAJ2862157.1"/>
    <property type="molecule type" value="Genomic_DNA"/>
</dbReference>
<dbReference type="SMART" id="SM00361">
    <property type="entry name" value="RRM_1"/>
    <property type="match status" value="3"/>
</dbReference>
<name>A0A9W8M433_9FUNG</name>
<keyword evidence="12" id="KW-1185">Reference proteome</keyword>
<accession>A0A9W8M433</accession>
<dbReference type="Gene3D" id="3.30.900.10">
    <property type="entry name" value="HORMA domain"/>
    <property type="match status" value="1"/>
</dbReference>
<comment type="similarity">
    <text evidence="2">Belongs to the membrane magnesium transporter (TC 1.A.67) family.</text>
</comment>
<dbReference type="InterPro" id="IPR050825">
    <property type="entry name" value="RBM42_RBP45_47-like"/>
</dbReference>
<feature type="domain" description="RRM" evidence="10">
    <location>
        <begin position="292"/>
        <end position="369"/>
    </location>
</feature>
<dbReference type="PANTHER" id="PTHR47640:SF5">
    <property type="entry name" value="RRM DOMAIN-CONTAINING PROTEIN"/>
    <property type="match status" value="1"/>
</dbReference>
<feature type="domain" description="RRM" evidence="10">
    <location>
        <begin position="498"/>
        <end position="570"/>
    </location>
</feature>
<organism evidence="11 12">
    <name type="scientific">Coemansia aciculifera</name>
    <dbReference type="NCBI Taxonomy" id="417176"/>
    <lineage>
        <taxon>Eukaryota</taxon>
        <taxon>Fungi</taxon>
        <taxon>Fungi incertae sedis</taxon>
        <taxon>Zoopagomycota</taxon>
        <taxon>Kickxellomycotina</taxon>
        <taxon>Kickxellomycetes</taxon>
        <taxon>Kickxellales</taxon>
        <taxon>Kickxellaceae</taxon>
        <taxon>Coemansia</taxon>
    </lineage>
</organism>
<evidence type="ECO:0000256" key="2">
    <source>
        <dbReference type="ARBA" id="ARBA00006109"/>
    </source>
</evidence>
<dbReference type="CDD" id="cd12619">
    <property type="entry name" value="RRM2_PUB1"/>
    <property type="match status" value="1"/>
</dbReference>
<dbReference type="InterPro" id="IPR018937">
    <property type="entry name" value="MMgT"/>
</dbReference>
<evidence type="ECO:0000256" key="5">
    <source>
        <dbReference type="ARBA" id="ARBA00022989"/>
    </source>
</evidence>
<dbReference type="SMART" id="SM00360">
    <property type="entry name" value="RRM"/>
    <property type="match status" value="3"/>
</dbReference>
<feature type="transmembrane region" description="Helical" evidence="9">
    <location>
        <begin position="43"/>
        <end position="66"/>
    </location>
</feature>
<sequence length="684" mass="75571">MSSRGVMLAGKAIAVVSFLFMLHSGYSAREYLLYSKSIGRQNLSLPVEIVLECLVALAVMTVALVVGVGELKPISYEAEMKRYSIDGMYSRPSFQVFNHRGRFLRPVKSDILFEDRYAYGVPVKSSRHPELNSYILDAVLAIKSELLENRGPCDVMVDIIDVNEKSIEAFVVEVDTVLGDYEPQHDIDLRGALIRLSTLEAPTEQELDERSFCVCLRPRNGRPSLEKDKWVARLGTMATETGASRLVPLCAIDSNELKVCAGVCADPAKLRHQPGQFGAAPQEQKLDESNSTTLYVGNLDPLVTESALLQLFLKASPVMDIKIVTNKRPGGLNYAFIEFSRHEYAATALELMNGRRLFKREIRINWAFTSAGQVHEDTNNHFHIFVGDLSAEVNDQVLAKAFAVFPTVSDARVMWDMTSGKSRGYGFVAFRDRADAEKAIGQMNGEWLGSRAIRVNWANQKAATNKFVKHDYSASSTSINHQPLSYEVVRDQTAQYNTTVYVGNLTNYTSQEQLQALFQPYGFVMEFRMQPDRGFAFIKMDTHENAAMAITQINGSPVNGRPVKCSWGKDRVADPKAAFGALAAAAASNPAYSYPYVYGMPPPGQQYVVPPGATGQQPGQQPGQQQQQQAANPQQWNGFGYDNYAYYTNPNYAQHAQMMADPAVPGSMPAAGAHGSSPDYNGGY</sequence>
<keyword evidence="4 7" id="KW-0694">RNA-binding</keyword>
<dbReference type="PANTHER" id="PTHR47640">
    <property type="entry name" value="TRNA SELENOCYSTEINE 1-ASSOCIATED PROTEIN 1-RELATED-RELATED"/>
    <property type="match status" value="1"/>
</dbReference>
<evidence type="ECO:0000256" key="6">
    <source>
        <dbReference type="ARBA" id="ARBA00023136"/>
    </source>
</evidence>
<proteinExistence type="inferred from homology"/>
<evidence type="ECO:0000256" key="7">
    <source>
        <dbReference type="PROSITE-ProRule" id="PRU00176"/>
    </source>
</evidence>
<keyword evidence="3 9" id="KW-0812">Transmembrane</keyword>
<keyword evidence="6 9" id="KW-0472">Membrane</keyword>
<dbReference type="AlphaFoldDB" id="A0A9W8M433"/>
<dbReference type="GO" id="GO:0012505">
    <property type="term" value="C:endomembrane system"/>
    <property type="evidence" value="ECO:0007669"/>
    <property type="project" value="UniProtKB-SubCell"/>
</dbReference>
<dbReference type="Gene3D" id="3.30.70.330">
    <property type="match status" value="3"/>
</dbReference>
<dbReference type="SUPFAM" id="SSF56019">
    <property type="entry name" value="The spindle assembly checkpoint protein mad2"/>
    <property type="match status" value="1"/>
</dbReference>
<comment type="caution">
    <text evidence="11">The sequence shown here is derived from an EMBL/GenBank/DDBJ whole genome shotgun (WGS) entry which is preliminary data.</text>
</comment>
<evidence type="ECO:0000259" key="10">
    <source>
        <dbReference type="PROSITE" id="PS50102"/>
    </source>
</evidence>
<evidence type="ECO:0000313" key="12">
    <source>
        <dbReference type="Proteomes" id="UP001140074"/>
    </source>
</evidence>
<keyword evidence="5 9" id="KW-1133">Transmembrane helix</keyword>
<feature type="region of interest" description="Disordered" evidence="8">
    <location>
        <begin position="663"/>
        <end position="684"/>
    </location>
</feature>
<dbReference type="PROSITE" id="PS50102">
    <property type="entry name" value="RRM"/>
    <property type="match status" value="3"/>
</dbReference>
<dbReference type="InterPro" id="IPR035979">
    <property type="entry name" value="RBD_domain_sf"/>
</dbReference>
<evidence type="ECO:0000256" key="1">
    <source>
        <dbReference type="ARBA" id="ARBA00004127"/>
    </source>
</evidence>
<gene>
    <name evidence="11" type="primary">PUB1</name>
    <name evidence="11" type="ORF">GGH94_004454</name>
</gene>
<dbReference type="InterPro" id="IPR000504">
    <property type="entry name" value="RRM_dom"/>
</dbReference>
<dbReference type="InterPro" id="IPR003954">
    <property type="entry name" value="RRM_euk-type"/>
</dbReference>
<reference evidence="11" key="1">
    <citation type="submission" date="2022-07" db="EMBL/GenBank/DDBJ databases">
        <title>Phylogenomic reconstructions and comparative analyses of Kickxellomycotina fungi.</title>
        <authorList>
            <person name="Reynolds N.K."/>
            <person name="Stajich J.E."/>
            <person name="Barry K."/>
            <person name="Grigoriev I.V."/>
            <person name="Crous P."/>
            <person name="Smith M.E."/>
        </authorList>
    </citation>
    <scope>NUCLEOTIDE SEQUENCE</scope>
    <source>
        <strain evidence="11">RSA 476</strain>
    </source>
</reference>
<dbReference type="Pfam" id="PF00076">
    <property type="entry name" value="RRM_1"/>
    <property type="match status" value="3"/>
</dbReference>